<evidence type="ECO:0000256" key="2">
    <source>
        <dbReference type="ARBA" id="ARBA00022692"/>
    </source>
</evidence>
<proteinExistence type="predicted"/>
<name>A0A9X1LFV6_9GAMM</name>
<dbReference type="GO" id="GO:0007165">
    <property type="term" value="P:signal transduction"/>
    <property type="evidence" value="ECO:0007669"/>
    <property type="project" value="UniProtKB-ARBA"/>
</dbReference>
<keyword evidence="4 5" id="KW-0472">Membrane</keyword>
<keyword evidence="2 5" id="KW-0812">Transmembrane</keyword>
<keyword evidence="8" id="KW-1185">Reference proteome</keyword>
<organism evidence="7 8">
    <name type="scientific">Marinomonas algarum</name>
    <dbReference type="NCBI Taxonomy" id="2883105"/>
    <lineage>
        <taxon>Bacteria</taxon>
        <taxon>Pseudomonadati</taxon>
        <taxon>Pseudomonadota</taxon>
        <taxon>Gammaproteobacteria</taxon>
        <taxon>Oceanospirillales</taxon>
        <taxon>Oceanospirillaceae</taxon>
        <taxon>Marinomonas</taxon>
    </lineage>
</organism>
<dbReference type="PROSITE" id="PS50839">
    <property type="entry name" value="CHASE"/>
    <property type="match status" value="1"/>
</dbReference>
<dbReference type="EMBL" id="JAJATW010000063">
    <property type="protein sequence ID" value="MCB5163217.1"/>
    <property type="molecule type" value="Genomic_DNA"/>
</dbReference>
<dbReference type="GO" id="GO:0016020">
    <property type="term" value="C:membrane"/>
    <property type="evidence" value="ECO:0007669"/>
    <property type="project" value="UniProtKB-SubCell"/>
</dbReference>
<evidence type="ECO:0000259" key="6">
    <source>
        <dbReference type="PROSITE" id="PS50839"/>
    </source>
</evidence>
<dbReference type="Pfam" id="PF03924">
    <property type="entry name" value="CHASE"/>
    <property type="match status" value="1"/>
</dbReference>
<evidence type="ECO:0000256" key="3">
    <source>
        <dbReference type="ARBA" id="ARBA00022989"/>
    </source>
</evidence>
<dbReference type="RefSeq" id="WP_226755546.1">
    <property type="nucleotide sequence ID" value="NZ_JAJATW010000063.1"/>
</dbReference>
<comment type="subcellular location">
    <subcellularLocation>
        <location evidence="1">Membrane</location>
    </subcellularLocation>
</comment>
<dbReference type="AlphaFoldDB" id="A0A9X1LFV6"/>
<dbReference type="InterPro" id="IPR042240">
    <property type="entry name" value="CHASE_sf"/>
</dbReference>
<keyword evidence="3 5" id="KW-1133">Transmembrane helix</keyword>
<comment type="caution">
    <text evidence="7">The sequence shown here is derived from an EMBL/GenBank/DDBJ whole genome shotgun (WGS) entry which is preliminary data.</text>
</comment>
<reference evidence="7" key="1">
    <citation type="submission" date="2021-10" db="EMBL/GenBank/DDBJ databases">
        <title>Marinomonas pontica sp. nov., isolated from the Black Sea.</title>
        <authorList>
            <person name="Zhao L.-H."/>
            <person name="Xue J.-H."/>
        </authorList>
    </citation>
    <scope>NUCLEOTIDE SEQUENCE</scope>
    <source>
        <strain evidence="7">E8</strain>
    </source>
</reference>
<dbReference type="InterPro" id="IPR006189">
    <property type="entry name" value="CHASE_dom"/>
</dbReference>
<evidence type="ECO:0000256" key="5">
    <source>
        <dbReference type="SAM" id="Phobius"/>
    </source>
</evidence>
<dbReference type="Gene3D" id="3.30.450.350">
    <property type="entry name" value="CHASE domain"/>
    <property type="match status" value="1"/>
</dbReference>
<dbReference type="SMART" id="SM01079">
    <property type="entry name" value="CHASE"/>
    <property type="match status" value="1"/>
</dbReference>
<feature type="transmembrane region" description="Helical" evidence="5">
    <location>
        <begin position="12"/>
        <end position="30"/>
    </location>
</feature>
<gene>
    <name evidence="7" type="ORF">LG368_15280</name>
</gene>
<evidence type="ECO:0000256" key="1">
    <source>
        <dbReference type="ARBA" id="ARBA00004370"/>
    </source>
</evidence>
<sequence length="313" mass="34182">MVGVELKKSHSGIISALAFIGMLFLGFSWVQSTQQAITGQQQLLLSSIVRTQSAILEGHLLSAFNSTQVLAYEIERNNGKTDWFEDYANALVNSLGDIKHLQLAPDGIITDVYPVGNEPILGLDILSTPKYIEEASLSVKNQKMFVVAPIELIQGGVAVICRVPVFLNKGAQEESFWGFVSAVVYLDNLLGATQLEALEKEGYQFSLTRQRTASQGTVILSSSALPIGDLYATADLMLPAGNFSLSISRQPSESFGTNRNVSFLLISCISLLLSFSLYAMLIQPLKLKKQVKEKTSELQDLCSTKYSLEFANA</sequence>
<evidence type="ECO:0000256" key="4">
    <source>
        <dbReference type="ARBA" id="ARBA00023136"/>
    </source>
</evidence>
<evidence type="ECO:0000313" key="8">
    <source>
        <dbReference type="Proteomes" id="UP001139095"/>
    </source>
</evidence>
<feature type="domain" description="CHASE" evidence="6">
    <location>
        <begin position="105"/>
        <end position="198"/>
    </location>
</feature>
<dbReference type="GO" id="GO:0003824">
    <property type="term" value="F:catalytic activity"/>
    <property type="evidence" value="ECO:0007669"/>
    <property type="project" value="UniProtKB-ARBA"/>
</dbReference>
<evidence type="ECO:0000313" key="7">
    <source>
        <dbReference type="EMBL" id="MCB5163217.1"/>
    </source>
</evidence>
<dbReference type="Proteomes" id="UP001139095">
    <property type="component" value="Unassembled WGS sequence"/>
</dbReference>
<accession>A0A9X1LFV6</accession>
<feature type="transmembrane region" description="Helical" evidence="5">
    <location>
        <begin position="261"/>
        <end position="282"/>
    </location>
</feature>
<protein>
    <submittedName>
        <fullName evidence="7">CHASE domain-containing protein</fullName>
    </submittedName>
</protein>